<dbReference type="PANTHER" id="PTHR47959:SF1">
    <property type="entry name" value="ATP-DEPENDENT RNA HELICASE DBPA"/>
    <property type="match status" value="1"/>
</dbReference>
<dbReference type="SUPFAM" id="SSF52540">
    <property type="entry name" value="P-loop containing nucleoside triphosphate hydrolases"/>
    <property type="match status" value="1"/>
</dbReference>
<evidence type="ECO:0000256" key="5">
    <source>
        <dbReference type="SAM" id="MobiDB-lite"/>
    </source>
</evidence>
<dbReference type="CDD" id="cd00268">
    <property type="entry name" value="DEADc"/>
    <property type="match status" value="1"/>
</dbReference>
<dbReference type="InterPro" id="IPR014001">
    <property type="entry name" value="Helicase_ATP-bd"/>
</dbReference>
<keyword evidence="2" id="KW-0378">Hydrolase</keyword>
<keyword evidence="4" id="KW-0067">ATP-binding</keyword>
<feature type="domain" description="Helicase C-terminal" evidence="7">
    <location>
        <begin position="209"/>
        <end position="345"/>
    </location>
</feature>
<dbReference type="EMBL" id="CP111013">
    <property type="protein sequence ID" value="WAQ97437.1"/>
    <property type="molecule type" value="Genomic_DNA"/>
</dbReference>
<feature type="compositionally biased region" description="Low complexity" evidence="5">
    <location>
        <begin position="482"/>
        <end position="557"/>
    </location>
</feature>
<dbReference type="Proteomes" id="UP001164746">
    <property type="component" value="Chromosome 2"/>
</dbReference>
<dbReference type="Pfam" id="PF26142">
    <property type="entry name" value="DD_DDX21-DDX50"/>
    <property type="match status" value="1"/>
</dbReference>
<organism evidence="8 9">
    <name type="scientific">Mya arenaria</name>
    <name type="common">Soft-shell clam</name>
    <dbReference type="NCBI Taxonomy" id="6604"/>
    <lineage>
        <taxon>Eukaryota</taxon>
        <taxon>Metazoa</taxon>
        <taxon>Spiralia</taxon>
        <taxon>Lophotrochozoa</taxon>
        <taxon>Mollusca</taxon>
        <taxon>Bivalvia</taxon>
        <taxon>Autobranchia</taxon>
        <taxon>Heteroconchia</taxon>
        <taxon>Euheterodonta</taxon>
        <taxon>Imparidentia</taxon>
        <taxon>Neoheterodontei</taxon>
        <taxon>Myida</taxon>
        <taxon>Myoidea</taxon>
        <taxon>Myidae</taxon>
        <taxon>Mya</taxon>
    </lineage>
</organism>
<dbReference type="InterPro" id="IPR011545">
    <property type="entry name" value="DEAD/DEAH_box_helicase_dom"/>
</dbReference>
<gene>
    <name evidence="8" type="ORF">MAR_030127</name>
</gene>
<evidence type="ECO:0000256" key="4">
    <source>
        <dbReference type="ARBA" id="ARBA00022840"/>
    </source>
</evidence>
<dbReference type="InterPro" id="IPR059027">
    <property type="entry name" value="DD_DDX21-DDX50"/>
</dbReference>
<dbReference type="InterPro" id="IPR050079">
    <property type="entry name" value="DEAD_box_RNA_helicase"/>
</dbReference>
<dbReference type="CDD" id="cd18787">
    <property type="entry name" value="SF2_C_DEAD"/>
    <property type="match status" value="1"/>
</dbReference>
<protein>
    <submittedName>
        <fullName evidence="8">DDX21-like protein</fullName>
    </submittedName>
</protein>
<dbReference type="InterPro" id="IPR027417">
    <property type="entry name" value="P-loop_NTPase"/>
</dbReference>
<dbReference type="PANTHER" id="PTHR47959">
    <property type="entry name" value="ATP-DEPENDENT RNA HELICASE RHLE-RELATED"/>
    <property type="match status" value="1"/>
</dbReference>
<feature type="region of interest" description="Disordered" evidence="5">
    <location>
        <begin position="476"/>
        <end position="599"/>
    </location>
</feature>
<keyword evidence="9" id="KW-1185">Reference proteome</keyword>
<keyword evidence="3" id="KW-0347">Helicase</keyword>
<reference evidence="8" key="1">
    <citation type="submission" date="2022-11" db="EMBL/GenBank/DDBJ databases">
        <title>Centuries of genome instability and evolution in soft-shell clam transmissible cancer (bioRxiv).</title>
        <authorList>
            <person name="Hart S.F.M."/>
            <person name="Yonemitsu M.A."/>
            <person name="Giersch R.M."/>
            <person name="Beal B.F."/>
            <person name="Arriagada G."/>
            <person name="Davis B.W."/>
            <person name="Ostrander E.A."/>
            <person name="Goff S.P."/>
            <person name="Metzger M.J."/>
        </authorList>
    </citation>
    <scope>NUCLEOTIDE SEQUENCE</scope>
    <source>
        <strain evidence="8">MELC-2E11</strain>
        <tissue evidence="8">Siphon/mantle</tissue>
    </source>
</reference>
<dbReference type="InterPro" id="IPR044742">
    <property type="entry name" value="DEAD/DEAH_RhlB"/>
</dbReference>
<evidence type="ECO:0000256" key="2">
    <source>
        <dbReference type="ARBA" id="ARBA00022801"/>
    </source>
</evidence>
<evidence type="ECO:0000259" key="6">
    <source>
        <dbReference type="PROSITE" id="PS51192"/>
    </source>
</evidence>
<name>A0ABY7DIC2_MYAAR</name>
<accession>A0ABY7DIC2</accession>
<sequence length="599" mass="66790">MAARGVGQLYIGTRNNWAGDFLFSRRQFTVSTARFAVTPQSASQSSSDEEAGAFEKFNISEKVLILAPTRELANQVHEDFAFLDRDIKVACVFGGAKYEPQVERLRTGVDVVVGTPGRMKDLMDSGHLKLDAVQHVILDEVDQMLDMGFQHQPQTMLYSATMPDWVKKTANKYLSKDYEYINLVGKQNEQTATTIKQYSMQCTYKEKESLLQDLIRLHSNGDRVIIFCGTKIECDRLAQINFGGGSRALHGDIAQASRSVIMKGFKDKQYNVLITTDVAARGLDVPDVSLDVSKYIHRVGRTGRAGKEGKSVLLYQKDEWEIVKECEAAAKTKFEKMPAPDLKQMWEICSKDATKSIENVSSSVLAQFMKPAEQLVQSYGAVETIAAAIVVISGAEKFANRSLITREPGKLTLLIKSLSPVEGYMAARRKGIVFDMPLENIESFAEEFDDLKEDAGETLERLEQLPPLLQIRSDSFTDRSGQWKQQQGGNRGWNRGSSNSSYGKKSSSYSDYGSRDSGSYGNKRSSYGDYGSRDSGSYGNKRSSYGDYGSRDSGSYGNKWSAERKPYRGAWNSPQEGGNNSQSKSGFNRSRKYDSDDEY</sequence>
<feature type="compositionally biased region" description="Polar residues" evidence="5">
    <location>
        <begin position="572"/>
        <end position="588"/>
    </location>
</feature>
<dbReference type="SMART" id="SM00490">
    <property type="entry name" value="HELICc"/>
    <property type="match status" value="1"/>
</dbReference>
<feature type="domain" description="Helicase ATP-binding" evidence="6">
    <location>
        <begin position="62"/>
        <end position="180"/>
    </location>
</feature>
<dbReference type="Pfam" id="PF00271">
    <property type="entry name" value="Helicase_C"/>
    <property type="match status" value="1"/>
</dbReference>
<dbReference type="SMART" id="SM00487">
    <property type="entry name" value="DEXDc"/>
    <property type="match status" value="1"/>
</dbReference>
<proteinExistence type="predicted"/>
<evidence type="ECO:0000313" key="9">
    <source>
        <dbReference type="Proteomes" id="UP001164746"/>
    </source>
</evidence>
<dbReference type="PROSITE" id="PS51194">
    <property type="entry name" value="HELICASE_CTER"/>
    <property type="match status" value="1"/>
</dbReference>
<evidence type="ECO:0000256" key="3">
    <source>
        <dbReference type="ARBA" id="ARBA00022806"/>
    </source>
</evidence>
<dbReference type="Pfam" id="PF00270">
    <property type="entry name" value="DEAD"/>
    <property type="match status" value="1"/>
</dbReference>
<evidence type="ECO:0000256" key="1">
    <source>
        <dbReference type="ARBA" id="ARBA00022741"/>
    </source>
</evidence>
<evidence type="ECO:0000313" key="8">
    <source>
        <dbReference type="EMBL" id="WAQ97437.1"/>
    </source>
</evidence>
<dbReference type="PROSITE" id="PS51192">
    <property type="entry name" value="HELICASE_ATP_BIND_1"/>
    <property type="match status" value="1"/>
</dbReference>
<dbReference type="Gene3D" id="3.40.50.300">
    <property type="entry name" value="P-loop containing nucleotide triphosphate hydrolases"/>
    <property type="match status" value="2"/>
</dbReference>
<dbReference type="InterPro" id="IPR001650">
    <property type="entry name" value="Helicase_C-like"/>
</dbReference>
<evidence type="ECO:0000259" key="7">
    <source>
        <dbReference type="PROSITE" id="PS51194"/>
    </source>
</evidence>
<keyword evidence="1" id="KW-0547">Nucleotide-binding</keyword>